<evidence type="ECO:0000313" key="1">
    <source>
        <dbReference type="EMBL" id="KAJ7654859.1"/>
    </source>
</evidence>
<organism evidence="1 2">
    <name type="scientific">Mycena rosella</name>
    <name type="common">Pink bonnet</name>
    <name type="synonym">Agaricus rosellus</name>
    <dbReference type="NCBI Taxonomy" id="1033263"/>
    <lineage>
        <taxon>Eukaryota</taxon>
        <taxon>Fungi</taxon>
        <taxon>Dikarya</taxon>
        <taxon>Basidiomycota</taxon>
        <taxon>Agaricomycotina</taxon>
        <taxon>Agaricomycetes</taxon>
        <taxon>Agaricomycetidae</taxon>
        <taxon>Agaricales</taxon>
        <taxon>Marasmiineae</taxon>
        <taxon>Mycenaceae</taxon>
        <taxon>Mycena</taxon>
    </lineage>
</organism>
<dbReference type="EMBL" id="JARKIE010000316">
    <property type="protein sequence ID" value="KAJ7654859.1"/>
    <property type="molecule type" value="Genomic_DNA"/>
</dbReference>
<evidence type="ECO:0000313" key="2">
    <source>
        <dbReference type="Proteomes" id="UP001221757"/>
    </source>
</evidence>
<dbReference type="AlphaFoldDB" id="A0AAD7CR45"/>
<name>A0AAD7CR45_MYCRO</name>
<sequence length="143" mass="15517">MWRVLSLPPSFLCPLAPTPTESQRGLGVVCTHKAPRVSFIARRDAVVGPPLPHGICYKMPARMCWVTQPRSPSTRETLSRLGRRPPAHQVLALVACPGIACGGGGVRIRRIERLAVGVEVRALVSPTSRSPQSGGRFWTRFGS</sequence>
<keyword evidence="2" id="KW-1185">Reference proteome</keyword>
<dbReference type="Proteomes" id="UP001221757">
    <property type="component" value="Unassembled WGS sequence"/>
</dbReference>
<comment type="caution">
    <text evidence="1">The sequence shown here is derived from an EMBL/GenBank/DDBJ whole genome shotgun (WGS) entry which is preliminary data.</text>
</comment>
<accession>A0AAD7CR45</accession>
<protein>
    <submittedName>
        <fullName evidence="1">Uncharacterized protein</fullName>
    </submittedName>
</protein>
<gene>
    <name evidence="1" type="ORF">B0H17DRAFT_379771</name>
</gene>
<proteinExistence type="predicted"/>
<reference evidence="1" key="1">
    <citation type="submission" date="2023-03" db="EMBL/GenBank/DDBJ databases">
        <title>Massive genome expansion in bonnet fungi (Mycena s.s.) driven by repeated elements and novel gene families across ecological guilds.</title>
        <authorList>
            <consortium name="Lawrence Berkeley National Laboratory"/>
            <person name="Harder C.B."/>
            <person name="Miyauchi S."/>
            <person name="Viragh M."/>
            <person name="Kuo A."/>
            <person name="Thoen E."/>
            <person name="Andreopoulos B."/>
            <person name="Lu D."/>
            <person name="Skrede I."/>
            <person name="Drula E."/>
            <person name="Henrissat B."/>
            <person name="Morin E."/>
            <person name="Kohler A."/>
            <person name="Barry K."/>
            <person name="LaButti K."/>
            <person name="Morin E."/>
            <person name="Salamov A."/>
            <person name="Lipzen A."/>
            <person name="Mereny Z."/>
            <person name="Hegedus B."/>
            <person name="Baldrian P."/>
            <person name="Stursova M."/>
            <person name="Weitz H."/>
            <person name="Taylor A."/>
            <person name="Grigoriev I.V."/>
            <person name="Nagy L.G."/>
            <person name="Martin F."/>
            <person name="Kauserud H."/>
        </authorList>
    </citation>
    <scope>NUCLEOTIDE SEQUENCE</scope>
    <source>
        <strain evidence="1">CBHHK067</strain>
    </source>
</reference>